<keyword evidence="2" id="KW-1185">Reference proteome</keyword>
<comment type="caution">
    <text evidence="1">The sequence shown here is derived from an EMBL/GenBank/DDBJ whole genome shotgun (WGS) entry which is preliminary data.</text>
</comment>
<gene>
    <name evidence="1" type="ORF">CEXT_269961</name>
</gene>
<dbReference type="EMBL" id="BPLR01003996">
    <property type="protein sequence ID" value="GIX91137.1"/>
    <property type="molecule type" value="Genomic_DNA"/>
</dbReference>
<proteinExistence type="predicted"/>
<name>A0AAV4P7M0_CAEEX</name>
<reference evidence="1 2" key="1">
    <citation type="submission" date="2021-06" db="EMBL/GenBank/DDBJ databases">
        <title>Caerostris extrusa draft genome.</title>
        <authorList>
            <person name="Kono N."/>
            <person name="Arakawa K."/>
        </authorList>
    </citation>
    <scope>NUCLEOTIDE SEQUENCE [LARGE SCALE GENOMIC DNA]</scope>
</reference>
<sequence length="79" mass="8714">MPGGLLARACRRGPKGGGNRTRILILRDFGEPLLFRKEISSPLLLCAVSDRRRKPPIPTFALVSTSFVYDGDLPYGQEV</sequence>
<dbReference type="Proteomes" id="UP001054945">
    <property type="component" value="Unassembled WGS sequence"/>
</dbReference>
<accession>A0AAV4P7M0</accession>
<evidence type="ECO:0000313" key="1">
    <source>
        <dbReference type="EMBL" id="GIX91137.1"/>
    </source>
</evidence>
<dbReference type="AlphaFoldDB" id="A0AAV4P7M0"/>
<protein>
    <submittedName>
        <fullName evidence="1">Uncharacterized protein</fullName>
    </submittedName>
</protein>
<evidence type="ECO:0000313" key="2">
    <source>
        <dbReference type="Proteomes" id="UP001054945"/>
    </source>
</evidence>
<organism evidence="1 2">
    <name type="scientific">Caerostris extrusa</name>
    <name type="common">Bark spider</name>
    <name type="synonym">Caerostris bankana</name>
    <dbReference type="NCBI Taxonomy" id="172846"/>
    <lineage>
        <taxon>Eukaryota</taxon>
        <taxon>Metazoa</taxon>
        <taxon>Ecdysozoa</taxon>
        <taxon>Arthropoda</taxon>
        <taxon>Chelicerata</taxon>
        <taxon>Arachnida</taxon>
        <taxon>Araneae</taxon>
        <taxon>Araneomorphae</taxon>
        <taxon>Entelegynae</taxon>
        <taxon>Araneoidea</taxon>
        <taxon>Araneidae</taxon>
        <taxon>Caerostris</taxon>
    </lineage>
</organism>